<protein>
    <submittedName>
        <fullName evidence="2">Uncharacterized protein</fullName>
    </submittedName>
</protein>
<evidence type="ECO:0000313" key="2">
    <source>
        <dbReference type="EMBL" id="CAA2105062.1"/>
    </source>
</evidence>
<dbReference type="AlphaFoldDB" id="A0A679JFC7"/>
<organism evidence="2">
    <name type="scientific">Methylobacterium bullatum</name>
    <dbReference type="NCBI Taxonomy" id="570505"/>
    <lineage>
        <taxon>Bacteria</taxon>
        <taxon>Pseudomonadati</taxon>
        <taxon>Pseudomonadota</taxon>
        <taxon>Alphaproteobacteria</taxon>
        <taxon>Hyphomicrobiales</taxon>
        <taxon>Methylobacteriaceae</taxon>
        <taxon>Methylobacterium</taxon>
    </lineage>
</organism>
<sequence>MRAEDGRTGLPCESDSRRYDIDPAETGTDGPA</sequence>
<feature type="region of interest" description="Disordered" evidence="1">
    <location>
        <begin position="1"/>
        <end position="32"/>
    </location>
</feature>
<evidence type="ECO:0000256" key="1">
    <source>
        <dbReference type="SAM" id="MobiDB-lite"/>
    </source>
</evidence>
<reference evidence="2" key="1">
    <citation type="submission" date="2019-12" db="EMBL/GenBank/DDBJ databases">
        <authorList>
            <person name="Cremers G."/>
        </authorList>
    </citation>
    <scope>NUCLEOTIDE SEQUENCE</scope>
    <source>
        <strain evidence="2">Mbul1</strain>
    </source>
</reference>
<accession>A0A679JFC7</accession>
<proteinExistence type="predicted"/>
<dbReference type="EMBL" id="LR743504">
    <property type="protein sequence ID" value="CAA2105062.1"/>
    <property type="molecule type" value="Genomic_DNA"/>
</dbReference>
<gene>
    <name evidence="2" type="ORF">MBUL_03005</name>
</gene>
<name>A0A679JFC7_9HYPH</name>